<organism evidence="3 4">
    <name type="scientific">Cyclotella atomus</name>
    <dbReference type="NCBI Taxonomy" id="382360"/>
    <lineage>
        <taxon>Eukaryota</taxon>
        <taxon>Sar</taxon>
        <taxon>Stramenopiles</taxon>
        <taxon>Ochrophyta</taxon>
        <taxon>Bacillariophyta</taxon>
        <taxon>Coscinodiscophyceae</taxon>
        <taxon>Thalassiosirophycidae</taxon>
        <taxon>Stephanodiscales</taxon>
        <taxon>Stephanodiscaceae</taxon>
        <taxon>Cyclotella</taxon>
    </lineage>
</organism>
<dbReference type="EMBL" id="JALLPJ020000961">
    <property type="protein sequence ID" value="KAL3778988.1"/>
    <property type="molecule type" value="Genomic_DNA"/>
</dbReference>
<feature type="transmembrane region" description="Helical" evidence="1">
    <location>
        <begin position="72"/>
        <end position="94"/>
    </location>
</feature>
<keyword evidence="1" id="KW-0472">Membrane</keyword>
<comment type="caution">
    <text evidence="3">The sequence shown here is derived from an EMBL/GenBank/DDBJ whole genome shotgun (WGS) entry which is preliminary data.</text>
</comment>
<dbReference type="Proteomes" id="UP001530400">
    <property type="component" value="Unassembled WGS sequence"/>
</dbReference>
<accession>A0ABD3NU85</accession>
<protein>
    <submittedName>
        <fullName evidence="3">Uncharacterized protein</fullName>
    </submittedName>
</protein>
<evidence type="ECO:0000256" key="2">
    <source>
        <dbReference type="SAM" id="SignalP"/>
    </source>
</evidence>
<dbReference type="AlphaFoldDB" id="A0ABD3NU85"/>
<gene>
    <name evidence="3" type="ORF">ACHAWO_009185</name>
</gene>
<feature type="chain" id="PRO_5044775368" evidence="2">
    <location>
        <begin position="17"/>
        <end position="97"/>
    </location>
</feature>
<feature type="signal peptide" evidence="2">
    <location>
        <begin position="1"/>
        <end position="16"/>
    </location>
</feature>
<keyword evidence="1" id="KW-0812">Transmembrane</keyword>
<reference evidence="3 4" key="1">
    <citation type="submission" date="2024-10" db="EMBL/GenBank/DDBJ databases">
        <title>Updated reference genomes for cyclostephanoid diatoms.</title>
        <authorList>
            <person name="Roberts W.R."/>
            <person name="Alverson A.J."/>
        </authorList>
    </citation>
    <scope>NUCLEOTIDE SEQUENCE [LARGE SCALE GENOMIC DNA]</scope>
    <source>
        <strain evidence="3 4">AJA010-31</strain>
    </source>
</reference>
<sequence>MMRTFLSFLLLATAAAFTPSATHSLTRSSPRTSIIMKEGLGIDPERKKLTRENEPDDYFVTNTDKMTDQEKIPIAIAGLVGISLPFILGLIALYSAK</sequence>
<keyword evidence="2" id="KW-0732">Signal</keyword>
<proteinExistence type="predicted"/>
<evidence type="ECO:0000256" key="1">
    <source>
        <dbReference type="SAM" id="Phobius"/>
    </source>
</evidence>
<keyword evidence="1" id="KW-1133">Transmembrane helix</keyword>
<evidence type="ECO:0000313" key="3">
    <source>
        <dbReference type="EMBL" id="KAL3778988.1"/>
    </source>
</evidence>
<evidence type="ECO:0000313" key="4">
    <source>
        <dbReference type="Proteomes" id="UP001530400"/>
    </source>
</evidence>
<keyword evidence="4" id="KW-1185">Reference proteome</keyword>
<name>A0ABD3NU85_9STRA</name>